<organism evidence="1 2">
    <name type="scientific">Ceratopteris richardii</name>
    <name type="common">Triangle waterfern</name>
    <dbReference type="NCBI Taxonomy" id="49495"/>
    <lineage>
        <taxon>Eukaryota</taxon>
        <taxon>Viridiplantae</taxon>
        <taxon>Streptophyta</taxon>
        <taxon>Embryophyta</taxon>
        <taxon>Tracheophyta</taxon>
        <taxon>Polypodiopsida</taxon>
        <taxon>Polypodiidae</taxon>
        <taxon>Polypodiales</taxon>
        <taxon>Pteridineae</taxon>
        <taxon>Pteridaceae</taxon>
        <taxon>Parkerioideae</taxon>
        <taxon>Ceratopteris</taxon>
    </lineage>
</organism>
<comment type="caution">
    <text evidence="1">The sequence shown here is derived from an EMBL/GenBank/DDBJ whole genome shotgun (WGS) entry which is preliminary data.</text>
</comment>
<keyword evidence="2" id="KW-1185">Reference proteome</keyword>
<sequence>MGENEVQDIEVENKVFNIVVARKVLGNKGGRMSYLLEHVITPSNSHLIDYEFKFIISWIQQIHTFPIFYVETIPMTIRKHPQTYKRINSIKEAEEFIHE</sequence>
<name>A0A8T2Q393_CERRI</name>
<protein>
    <submittedName>
        <fullName evidence="1">Uncharacterized protein</fullName>
    </submittedName>
</protein>
<dbReference type="Proteomes" id="UP000825935">
    <property type="component" value="Chromosome 38"/>
</dbReference>
<evidence type="ECO:0000313" key="1">
    <source>
        <dbReference type="EMBL" id="KAH7278372.1"/>
    </source>
</evidence>
<proteinExistence type="predicted"/>
<dbReference type="EMBL" id="CM035443">
    <property type="protein sequence ID" value="KAH7278372.1"/>
    <property type="molecule type" value="Genomic_DNA"/>
</dbReference>
<dbReference type="AlphaFoldDB" id="A0A8T2Q393"/>
<accession>A0A8T2Q393</accession>
<evidence type="ECO:0000313" key="2">
    <source>
        <dbReference type="Proteomes" id="UP000825935"/>
    </source>
</evidence>
<gene>
    <name evidence="1" type="ORF">KP509_38G038300</name>
</gene>
<reference evidence="1" key="1">
    <citation type="submission" date="2021-08" db="EMBL/GenBank/DDBJ databases">
        <title>WGS assembly of Ceratopteris richardii.</title>
        <authorList>
            <person name="Marchant D.B."/>
            <person name="Chen G."/>
            <person name="Jenkins J."/>
            <person name="Shu S."/>
            <person name="Leebens-Mack J."/>
            <person name="Grimwood J."/>
            <person name="Schmutz J."/>
            <person name="Soltis P."/>
            <person name="Soltis D."/>
            <person name="Chen Z.-H."/>
        </authorList>
    </citation>
    <scope>NUCLEOTIDE SEQUENCE</scope>
    <source>
        <strain evidence="1">Whitten #5841</strain>
        <tissue evidence="1">Leaf</tissue>
    </source>
</reference>